<evidence type="ECO:0000256" key="5">
    <source>
        <dbReference type="ARBA" id="ARBA00023294"/>
    </source>
</evidence>
<feature type="transmembrane region" description="Helical" evidence="6">
    <location>
        <begin position="393"/>
        <end position="416"/>
    </location>
</feature>
<keyword evidence="4 6" id="KW-0472">Membrane</keyword>
<accession>A0A2G9GTA9</accession>
<feature type="transmembrane region" description="Helical" evidence="6">
    <location>
        <begin position="51"/>
        <end position="71"/>
    </location>
</feature>
<dbReference type="EMBL" id="NKXS01003867">
    <property type="protein sequence ID" value="PIN08260.1"/>
    <property type="molecule type" value="Genomic_DNA"/>
</dbReference>
<protein>
    <submittedName>
        <fullName evidence="7">Putative membrane protein</fullName>
    </submittedName>
</protein>
<feature type="transmembrane region" description="Helical" evidence="6">
    <location>
        <begin position="288"/>
        <end position="308"/>
    </location>
</feature>
<evidence type="ECO:0000256" key="1">
    <source>
        <dbReference type="ARBA" id="ARBA00004141"/>
    </source>
</evidence>
<keyword evidence="3 6" id="KW-1133">Transmembrane helix</keyword>
<dbReference type="Proteomes" id="UP000231279">
    <property type="component" value="Unassembled WGS sequence"/>
</dbReference>
<keyword evidence="8" id="KW-1185">Reference proteome</keyword>
<feature type="transmembrane region" description="Helical" evidence="6">
    <location>
        <begin position="83"/>
        <end position="105"/>
    </location>
</feature>
<feature type="transmembrane region" description="Helical" evidence="6">
    <location>
        <begin position="328"/>
        <end position="346"/>
    </location>
</feature>
<feature type="transmembrane region" description="Helical" evidence="6">
    <location>
        <begin position="156"/>
        <end position="174"/>
    </location>
</feature>
<proteinExistence type="predicted"/>
<dbReference type="InterPro" id="IPR004776">
    <property type="entry name" value="Mem_transp_PIN-like"/>
</dbReference>
<evidence type="ECO:0000256" key="2">
    <source>
        <dbReference type="ARBA" id="ARBA00022692"/>
    </source>
</evidence>
<dbReference type="OrthoDB" id="191139at2759"/>
<dbReference type="GO" id="GO:0016020">
    <property type="term" value="C:membrane"/>
    <property type="evidence" value="ECO:0007669"/>
    <property type="project" value="UniProtKB-SubCell"/>
</dbReference>
<dbReference type="GO" id="GO:0009734">
    <property type="term" value="P:auxin-activated signaling pathway"/>
    <property type="evidence" value="ECO:0007669"/>
    <property type="project" value="UniProtKB-KW"/>
</dbReference>
<evidence type="ECO:0000313" key="8">
    <source>
        <dbReference type="Proteomes" id="UP000231279"/>
    </source>
</evidence>
<dbReference type="InterPro" id="IPR039305">
    <property type="entry name" value="PILS2/6"/>
</dbReference>
<feature type="transmembrane region" description="Helical" evidence="6">
    <location>
        <begin position="358"/>
        <end position="381"/>
    </location>
</feature>
<keyword evidence="2 6" id="KW-0812">Transmembrane</keyword>
<name>A0A2G9GTA9_9LAMI</name>
<evidence type="ECO:0000313" key="7">
    <source>
        <dbReference type="EMBL" id="PIN08260.1"/>
    </source>
</evidence>
<organism evidence="7 8">
    <name type="scientific">Handroanthus impetiginosus</name>
    <dbReference type="NCBI Taxonomy" id="429701"/>
    <lineage>
        <taxon>Eukaryota</taxon>
        <taxon>Viridiplantae</taxon>
        <taxon>Streptophyta</taxon>
        <taxon>Embryophyta</taxon>
        <taxon>Tracheophyta</taxon>
        <taxon>Spermatophyta</taxon>
        <taxon>Magnoliopsida</taxon>
        <taxon>eudicotyledons</taxon>
        <taxon>Gunneridae</taxon>
        <taxon>Pentapetalae</taxon>
        <taxon>asterids</taxon>
        <taxon>lamiids</taxon>
        <taxon>Lamiales</taxon>
        <taxon>Bignoniaceae</taxon>
        <taxon>Crescentiina</taxon>
        <taxon>Tabebuia alliance</taxon>
        <taxon>Handroanthus</taxon>
    </lineage>
</organism>
<dbReference type="STRING" id="429701.A0A2G9GTA9"/>
<feature type="transmembrane region" description="Helical" evidence="6">
    <location>
        <begin position="117"/>
        <end position="136"/>
    </location>
</feature>
<feature type="transmembrane region" description="Helical" evidence="6">
    <location>
        <begin position="428"/>
        <end position="449"/>
    </location>
</feature>
<dbReference type="PANTHER" id="PTHR31419">
    <property type="entry name" value="PROTEIN PIN-LIKES 2"/>
    <property type="match status" value="1"/>
</dbReference>
<comment type="caution">
    <text evidence="7">The sequence shown here is derived from an EMBL/GenBank/DDBJ whole genome shotgun (WGS) entry which is preliminary data.</text>
</comment>
<evidence type="ECO:0000256" key="3">
    <source>
        <dbReference type="ARBA" id="ARBA00022989"/>
    </source>
</evidence>
<sequence length="454" mass="49910">MESHVQNGSKVRSTGEDLVLSVLPLLKLISLTVFGLILANPKTQLIPRATFKLLSKLVFVLFLPCLIFIHLGETITLKNFVAWWFIPVNVILSTAIGCALGLLVAKVCHPPPEFFRFTIIMTAFGNTGNLPLAIVGSVCHSANNPFGPDCQKTGTAYVSFAQWVAVLLVYTLVYHMMEPPMEYYEVTEDGTEIQEQVPTNDLSRPLLVEAEWPGMEDKETEHCKTPLIATIFASVSSLSQSSIAEADYMEEEGSGARPRSPKSLRCLAEPRMVRRIRIVAEKTPIHHILQPPTFATLLAFIIGMVPPIKSIVYGDDAPLSFITDSLEILAGAMVPSVMLVLGGMLAEGPNESRLGIRTTVGIIVTRLLVLPLIGIGVVYSADLMGFLIAGDQMYRFVLLLQYTMPSAILLGALASLRGYAVKEASALLFWQHIFGVFSFAIYVILYYRLLLSYV</sequence>
<dbReference type="PANTHER" id="PTHR31419:SF8">
    <property type="entry name" value="PROTEIN PIN-LIKES 2-LIKE"/>
    <property type="match status" value="1"/>
</dbReference>
<reference evidence="8" key="1">
    <citation type="journal article" date="2018" name="Gigascience">
        <title>Genome assembly of the Pink Ipe (Handroanthus impetiginosus, Bignoniaceae), a highly valued, ecologically keystone Neotropical timber forest tree.</title>
        <authorList>
            <person name="Silva-Junior O.B."/>
            <person name="Grattapaglia D."/>
            <person name="Novaes E."/>
            <person name="Collevatti R.G."/>
        </authorList>
    </citation>
    <scope>NUCLEOTIDE SEQUENCE [LARGE SCALE GENOMIC DNA]</scope>
    <source>
        <strain evidence="8">cv. UFG-1</strain>
    </source>
</reference>
<gene>
    <name evidence="7" type="ORF">CDL12_19179</name>
</gene>
<feature type="transmembrane region" description="Helical" evidence="6">
    <location>
        <begin position="18"/>
        <end position="39"/>
    </location>
</feature>
<keyword evidence="5" id="KW-0927">Auxin signaling pathway</keyword>
<evidence type="ECO:0000256" key="4">
    <source>
        <dbReference type="ARBA" id="ARBA00023136"/>
    </source>
</evidence>
<dbReference type="AlphaFoldDB" id="A0A2G9GTA9"/>
<dbReference type="GO" id="GO:0080162">
    <property type="term" value="P:endoplasmic reticulum to cytosol auxin transport"/>
    <property type="evidence" value="ECO:0007669"/>
    <property type="project" value="InterPro"/>
</dbReference>
<comment type="subcellular location">
    <subcellularLocation>
        <location evidence="1">Membrane</location>
        <topology evidence="1">Multi-pass membrane protein</topology>
    </subcellularLocation>
</comment>
<evidence type="ECO:0000256" key="6">
    <source>
        <dbReference type="SAM" id="Phobius"/>
    </source>
</evidence>
<dbReference type="Pfam" id="PF03547">
    <property type="entry name" value="Mem_trans"/>
    <property type="match status" value="1"/>
</dbReference>